<evidence type="ECO:0000313" key="3">
    <source>
        <dbReference type="Proteomes" id="UP000044377"/>
    </source>
</evidence>
<feature type="signal peptide" evidence="1">
    <location>
        <begin position="1"/>
        <end position="20"/>
    </location>
</feature>
<name>A0A0G4K1S6_9GAMM</name>
<gene>
    <name evidence="2" type="ORF">BN1221_04427c</name>
</gene>
<dbReference type="EMBL" id="CGIG01000001">
    <property type="protein sequence ID" value="CPR20634.1"/>
    <property type="molecule type" value="Genomic_DNA"/>
</dbReference>
<keyword evidence="3" id="KW-1185">Reference proteome</keyword>
<accession>A0A0G4K1S6</accession>
<dbReference type="STRING" id="1109412.BN1221_04427c"/>
<dbReference type="Proteomes" id="UP000044377">
    <property type="component" value="Unassembled WGS sequence"/>
</dbReference>
<feature type="chain" id="PRO_5005194296" evidence="1">
    <location>
        <begin position="21"/>
        <end position="70"/>
    </location>
</feature>
<organism evidence="2 3">
    <name type="scientific">Brenneria goodwinii</name>
    <dbReference type="NCBI Taxonomy" id="1109412"/>
    <lineage>
        <taxon>Bacteria</taxon>
        <taxon>Pseudomonadati</taxon>
        <taxon>Pseudomonadota</taxon>
        <taxon>Gammaproteobacteria</taxon>
        <taxon>Enterobacterales</taxon>
        <taxon>Pectobacteriaceae</taxon>
        <taxon>Brenneria</taxon>
    </lineage>
</organism>
<protein>
    <submittedName>
        <fullName evidence="2">Uncharacterized protein</fullName>
    </submittedName>
</protein>
<reference evidence="3" key="1">
    <citation type="submission" date="2015-01" db="EMBL/GenBank/DDBJ databases">
        <authorList>
            <person name="Paterson Steve"/>
        </authorList>
    </citation>
    <scope>NUCLEOTIDE SEQUENCE [LARGE SCALE GENOMIC DNA]</scope>
    <source>
        <strain evidence="3">OBR1</strain>
    </source>
</reference>
<keyword evidence="1" id="KW-0732">Signal</keyword>
<dbReference type="AlphaFoldDB" id="A0A0G4K1S6"/>
<evidence type="ECO:0000313" key="2">
    <source>
        <dbReference type="EMBL" id="CPR20634.1"/>
    </source>
</evidence>
<sequence length="70" mass="7633">MLLMLSLLLTACGAPLQQLGASSQQVKPAAYPQLPQQARQEPVPQYCSPTCSSALTTERESWQRTLTGQE</sequence>
<evidence type="ECO:0000256" key="1">
    <source>
        <dbReference type="SAM" id="SignalP"/>
    </source>
</evidence>
<proteinExistence type="predicted"/>